<keyword evidence="11" id="KW-1185">Reference proteome</keyword>
<evidence type="ECO:0000313" key="10">
    <source>
        <dbReference type="EMBL" id="CAJ1979100.1"/>
    </source>
</evidence>
<comment type="similarity">
    <text evidence="2">Belongs to the aromatic acid exporter (TC 2.A.85) family.</text>
</comment>
<feature type="transmembrane region" description="Helical" evidence="9">
    <location>
        <begin position="89"/>
        <end position="108"/>
    </location>
</feature>
<keyword evidence="5 9" id="KW-1133">Transmembrane helix</keyword>
<feature type="transmembrane region" description="Helical" evidence="9">
    <location>
        <begin position="172"/>
        <end position="192"/>
    </location>
</feature>
<keyword evidence="3" id="KW-0813">Transport</keyword>
<keyword evidence="7 9" id="KW-0472">Membrane</keyword>
<accession>A0AA87BD75</accession>
<evidence type="ECO:0008006" key="12">
    <source>
        <dbReference type="Google" id="ProtNLM"/>
    </source>
</evidence>
<evidence type="ECO:0000256" key="7">
    <source>
        <dbReference type="ARBA" id="ARBA00023136"/>
    </source>
</evidence>
<name>A0AA87BD75_9FABA</name>
<comment type="subcellular location">
    <subcellularLocation>
        <location evidence="1">Membrane</location>
        <topology evidence="1">Multi-pass membrane protein</topology>
    </subcellularLocation>
</comment>
<protein>
    <recommendedName>
        <fullName evidence="12">Aluminum-activated malate transporter 2-like</fullName>
    </recommendedName>
</protein>
<sequence>MYYSPKSESVACFLSREMASPNTNQEKAGVVGRVLAMPKVLKEKVLGICRLTKEIAQDDPRKVIHSLKVGLAISLVSLFYYYQPLYENFGLSAMWAVMTVVVVFEYTVGATLGKGLNRTIATLAAGALGVGAHYFASLSGATGEPILIGAFVFMQAAIASFIRFFPKVKARYDYGMLIFILTFSLISVSGFREVEVLEMAHKRLSTIFIGGSACVMISIFVCPVWAGEEFHYSIAHKLEILGDFLEGFVREYFKISQEGESEDKSFIEGYKKVLNSKSIDDSLANFAKWEPGHGKFRFRHPWDLYLNIGALARQCAYRMEALDAHINSDIKGSQEFRSTIQELCLDMSLESSKAFKELGSSIRTMSRPSSSDTHVANAKAAVKSLKSLLQSCSWKEADLLSLVPAATVASLLIDIVEITEKIADSVNNLATLTDFEVVDTDKSPKVPSQSSHCECDEPGPKTDNLQLVILIEESARAVSDSEKSNVV</sequence>
<feature type="transmembrane region" description="Helical" evidence="9">
    <location>
        <begin position="63"/>
        <end position="83"/>
    </location>
</feature>
<dbReference type="Pfam" id="PF11744">
    <property type="entry name" value="ALMT"/>
    <property type="match status" value="1"/>
</dbReference>
<evidence type="ECO:0000256" key="1">
    <source>
        <dbReference type="ARBA" id="ARBA00004141"/>
    </source>
</evidence>
<evidence type="ECO:0000256" key="6">
    <source>
        <dbReference type="ARBA" id="ARBA00023065"/>
    </source>
</evidence>
<keyword evidence="6" id="KW-0406">Ion transport</keyword>
<proteinExistence type="inferred from homology"/>
<dbReference type="GO" id="GO:0034220">
    <property type="term" value="P:monoatomic ion transmembrane transport"/>
    <property type="evidence" value="ECO:0007669"/>
    <property type="project" value="UniProtKB-KW"/>
</dbReference>
<evidence type="ECO:0000256" key="2">
    <source>
        <dbReference type="ARBA" id="ARBA00007079"/>
    </source>
</evidence>
<gene>
    <name evidence="10" type="ORF">AYBTSS11_LOCUS31311</name>
</gene>
<evidence type="ECO:0000256" key="8">
    <source>
        <dbReference type="ARBA" id="ARBA00023303"/>
    </source>
</evidence>
<feature type="transmembrane region" description="Helical" evidence="9">
    <location>
        <begin position="146"/>
        <end position="165"/>
    </location>
</feature>
<dbReference type="GO" id="GO:0015743">
    <property type="term" value="P:malate transport"/>
    <property type="evidence" value="ECO:0007669"/>
    <property type="project" value="InterPro"/>
</dbReference>
<dbReference type="InterPro" id="IPR020966">
    <property type="entry name" value="ALMT"/>
</dbReference>
<dbReference type="Gramene" id="rna-AYBTSS11_LOCUS31311">
    <property type="protein sequence ID" value="CAJ1979100.1"/>
    <property type="gene ID" value="gene-AYBTSS11_LOCUS31311"/>
</dbReference>
<feature type="transmembrane region" description="Helical" evidence="9">
    <location>
        <begin position="204"/>
        <end position="227"/>
    </location>
</feature>
<evidence type="ECO:0000256" key="5">
    <source>
        <dbReference type="ARBA" id="ARBA00022989"/>
    </source>
</evidence>
<organism evidence="10 11">
    <name type="scientific">Sphenostylis stenocarpa</name>
    <dbReference type="NCBI Taxonomy" id="92480"/>
    <lineage>
        <taxon>Eukaryota</taxon>
        <taxon>Viridiplantae</taxon>
        <taxon>Streptophyta</taxon>
        <taxon>Embryophyta</taxon>
        <taxon>Tracheophyta</taxon>
        <taxon>Spermatophyta</taxon>
        <taxon>Magnoliopsida</taxon>
        <taxon>eudicotyledons</taxon>
        <taxon>Gunneridae</taxon>
        <taxon>Pentapetalae</taxon>
        <taxon>rosids</taxon>
        <taxon>fabids</taxon>
        <taxon>Fabales</taxon>
        <taxon>Fabaceae</taxon>
        <taxon>Papilionoideae</taxon>
        <taxon>50 kb inversion clade</taxon>
        <taxon>NPAAA clade</taxon>
        <taxon>indigoferoid/millettioid clade</taxon>
        <taxon>Phaseoleae</taxon>
        <taxon>Sphenostylis</taxon>
    </lineage>
</organism>
<evidence type="ECO:0000256" key="3">
    <source>
        <dbReference type="ARBA" id="ARBA00022448"/>
    </source>
</evidence>
<evidence type="ECO:0000313" key="11">
    <source>
        <dbReference type="Proteomes" id="UP001189624"/>
    </source>
</evidence>
<dbReference type="Proteomes" id="UP001189624">
    <property type="component" value="Chromosome 11"/>
</dbReference>
<feature type="transmembrane region" description="Helical" evidence="9">
    <location>
        <begin position="120"/>
        <end position="140"/>
    </location>
</feature>
<reference evidence="10" key="1">
    <citation type="submission" date="2023-10" db="EMBL/GenBank/DDBJ databases">
        <authorList>
            <person name="Domelevo Entfellner J.-B."/>
        </authorList>
    </citation>
    <scope>NUCLEOTIDE SEQUENCE</scope>
</reference>
<dbReference type="PANTHER" id="PTHR31086">
    <property type="entry name" value="ALUMINUM-ACTIVATED MALATE TRANSPORTER 10"/>
    <property type="match status" value="1"/>
</dbReference>
<dbReference type="GO" id="GO:0016020">
    <property type="term" value="C:membrane"/>
    <property type="evidence" value="ECO:0007669"/>
    <property type="project" value="UniProtKB-SubCell"/>
</dbReference>
<evidence type="ECO:0000256" key="4">
    <source>
        <dbReference type="ARBA" id="ARBA00022692"/>
    </source>
</evidence>
<evidence type="ECO:0000256" key="9">
    <source>
        <dbReference type="SAM" id="Phobius"/>
    </source>
</evidence>
<keyword evidence="4 9" id="KW-0812">Transmembrane</keyword>
<dbReference type="EMBL" id="OY731408">
    <property type="protein sequence ID" value="CAJ1979100.1"/>
    <property type="molecule type" value="Genomic_DNA"/>
</dbReference>
<dbReference type="AlphaFoldDB" id="A0AA87BD75"/>
<keyword evidence="8" id="KW-0407">Ion channel</keyword>